<feature type="domain" description="Glycosyl transferase family 1" evidence="3">
    <location>
        <begin position="184"/>
        <end position="341"/>
    </location>
</feature>
<organism evidence="5 6">
    <name type="scientific">Candidatus Amunia macphersoniae</name>
    <dbReference type="NCBI Taxonomy" id="3127014"/>
    <lineage>
        <taxon>Bacteria</taxon>
        <taxon>Bacillati</taxon>
        <taxon>Candidatus Dormiibacterota</taxon>
        <taxon>Candidatus Dormibacteria</taxon>
        <taxon>Candidatus Aeolococcales</taxon>
        <taxon>Candidatus Aeolococcaceae</taxon>
        <taxon>Candidatus Amunia</taxon>
    </lineage>
</organism>
<accession>A0A934KK79</accession>
<dbReference type="SUPFAM" id="SSF53756">
    <property type="entry name" value="UDP-Glycosyltransferase/glycogen phosphorylase"/>
    <property type="match status" value="1"/>
</dbReference>
<dbReference type="PANTHER" id="PTHR12526:SF510">
    <property type="entry name" value="D-INOSITOL 3-PHOSPHATE GLYCOSYLTRANSFERASE"/>
    <property type="match status" value="1"/>
</dbReference>
<evidence type="ECO:0000259" key="3">
    <source>
        <dbReference type="Pfam" id="PF00534"/>
    </source>
</evidence>
<keyword evidence="1" id="KW-0328">Glycosyltransferase</keyword>
<evidence type="ECO:0000313" key="5">
    <source>
        <dbReference type="EMBL" id="MBJ7608044.1"/>
    </source>
</evidence>
<keyword evidence="2" id="KW-0808">Transferase</keyword>
<dbReference type="InterPro" id="IPR028098">
    <property type="entry name" value="Glyco_trans_4-like_N"/>
</dbReference>
<evidence type="ECO:0000313" key="6">
    <source>
        <dbReference type="Proteomes" id="UP000614410"/>
    </source>
</evidence>
<comment type="caution">
    <text evidence="5">The sequence shown here is derived from an EMBL/GenBank/DDBJ whole genome shotgun (WGS) entry which is preliminary data.</text>
</comment>
<proteinExistence type="predicted"/>
<dbReference type="AlphaFoldDB" id="A0A934KK79"/>
<sequence length="370" mass="39437">MRVLYVSTLPDGGPVSHVLNLAPRVAQAGATVRLLCATPEVAAQARRLGIDAVSNPLRSKADVASAARLWPRLRGADIVHTQDRRALLLCGPAARGVARTRLVHTYHGLPEELAGLPGRPEARPVGPPLRTAWKLHGHLRLEALLVRLGTVVVPSHALASFLISHGFPTARVHVVPSRIDIRRDVPGPPHRPVRLATAARLERHKGVDVLLDACARLTDWTGQVHLDIYGEGACRIELEQRAAAHGLDVTFHGNVANVRDRLLEADIFVLPSRGENLPITILEAMAAALPVVATRVGGVAELVEDGVSGRLVEPDDAAGLAEALAGLILDSERRAAMGRAGVARVAEHFDAAEAGREMLDLYSSLCASST</sequence>
<evidence type="ECO:0000256" key="2">
    <source>
        <dbReference type="ARBA" id="ARBA00022679"/>
    </source>
</evidence>
<gene>
    <name evidence="5" type="ORF">JF887_01245</name>
</gene>
<dbReference type="InterPro" id="IPR001296">
    <property type="entry name" value="Glyco_trans_1"/>
</dbReference>
<dbReference type="Proteomes" id="UP000614410">
    <property type="component" value="Unassembled WGS sequence"/>
</dbReference>
<protein>
    <submittedName>
        <fullName evidence="5">Glycosyltransferase family 4 protein</fullName>
    </submittedName>
</protein>
<dbReference type="Pfam" id="PF13439">
    <property type="entry name" value="Glyco_transf_4"/>
    <property type="match status" value="1"/>
</dbReference>
<reference evidence="5 6" key="1">
    <citation type="submission" date="2020-10" db="EMBL/GenBank/DDBJ databases">
        <title>Ca. Dormibacterota MAGs.</title>
        <authorList>
            <person name="Montgomery K."/>
        </authorList>
    </citation>
    <scope>NUCLEOTIDE SEQUENCE [LARGE SCALE GENOMIC DNA]</scope>
    <source>
        <strain evidence="5">Mitchell_Peninsula_5</strain>
    </source>
</reference>
<dbReference type="Gene3D" id="3.40.50.2000">
    <property type="entry name" value="Glycogen Phosphorylase B"/>
    <property type="match status" value="2"/>
</dbReference>
<evidence type="ECO:0000259" key="4">
    <source>
        <dbReference type="Pfam" id="PF13439"/>
    </source>
</evidence>
<feature type="domain" description="Glycosyltransferase subfamily 4-like N-terminal" evidence="4">
    <location>
        <begin position="12"/>
        <end position="182"/>
    </location>
</feature>
<dbReference type="GO" id="GO:0016757">
    <property type="term" value="F:glycosyltransferase activity"/>
    <property type="evidence" value="ECO:0007669"/>
    <property type="project" value="UniProtKB-KW"/>
</dbReference>
<dbReference type="EMBL" id="JAEKNN010000006">
    <property type="protein sequence ID" value="MBJ7608044.1"/>
    <property type="molecule type" value="Genomic_DNA"/>
</dbReference>
<dbReference type="Pfam" id="PF00534">
    <property type="entry name" value="Glycos_transf_1"/>
    <property type="match status" value="1"/>
</dbReference>
<dbReference type="PANTHER" id="PTHR12526">
    <property type="entry name" value="GLYCOSYLTRANSFERASE"/>
    <property type="match status" value="1"/>
</dbReference>
<dbReference type="CDD" id="cd03801">
    <property type="entry name" value="GT4_PimA-like"/>
    <property type="match status" value="1"/>
</dbReference>
<evidence type="ECO:0000256" key="1">
    <source>
        <dbReference type="ARBA" id="ARBA00022676"/>
    </source>
</evidence>
<name>A0A934KK79_9BACT</name>